<evidence type="ECO:0000313" key="4">
    <source>
        <dbReference type="Proteomes" id="UP000307461"/>
    </source>
</evidence>
<sequence length="2197" mass="242391">MASNIDLSGLDLSQPNQQPATKKSEKTAPAIDLSTVNFDLSDVDFSGIGNEKAVTEPAKEDSWGDVIYKSLAAMPERMQRSWQGIKQGVAVKGQDLTDGVLAERLRNDPSYAAELGIDPATFTAAEGDTYATKLQKNKALYAAIDKAKAAELNKDADFVAARDEGLRLSNEIAKTAPKTGDEWSAKNLVSTILTGAQDMSPAILTSILLKRPVAGLAEMTGQAYGSYYQDSIDKGLSPAEADNRATMFAALEPITEAVPLGLIMKKGATSLTDLGKSAMAEGIQESATQAIQNGYDIGVLDEDMTVGQFLNDVAFSGVTGAGVGGVLHGAVQAPGMVKDWKDNRSVNNAIGDAAAESGQAVEGVDPNEYDAVRAEMGGGDVLDQMVEQASPAITEARKSAYMEARAQGMSPAEAMAASREVGEVDAMDQMVSELFDSPDSIYYANKASATNAPQSVAQMVQQQVAQGDIGPLPGETKGLPSPGQTSTIAMPGPVAQVKEATGYNPRGAAEESPVLAAVQQKLEAPALPPQVTEAVVPPALPPKAEVTPPALPQIDVAAALEPTVPAAEPAAAEVKPKPALFARTKKKAAPEVDTEALAAEEARQAELKAKGDEAVAKYVERESVRPALPGKKPPAIQVTNKILKEANERGVDVGNKVNWNGKEYSVDKFQGRAVRLVDENGNGHIVDAREINVPSVVPEGMKRVSQETKDARERYDLAPVEFEDERNLGEMVTDAQQATDDVLAQSAEVQRDLGEMIAEKEKDNAAIEGESTRVTDVEGRVGFEPVEGTDLDGKYAKDSHGEVRKITGVQGRRFVLDNGDIMIRRIGDTNVMDAPPKGARKAMSMEERIVANTLQGMLHSLNDTKRPLNKLRENMSHASNQVDEQYRHLYAPLKGKTRAAMRKELEDRMSSIAEQSPKGLSKESQATADRLREKSSARAESFEKSLEDFTRGMKPLVRRNYIRALEKMQPDGITLKETIDRAYARGDKVDSRDMSAPARHYVAYKEARVPKKTDKPDVTPNVDYHTLVGKTFEEDGETFTVKSIHDTYLATEDSQGRREIFGKDYAKRKIDKQSGAASVKPATEKKGMSPEDVAVVATDFLKKFKGAQAINMSVMQRQEDMGIDLPEGSVLLGFYDAGNVSAKLISENLTSKEEVEALLRHEIIVHYGLRARLSKPEYDAEMDKILAADKSPALAKYFKTVREQYSDLYDMNSPDAQRMMAEEVLALAAENPAILEKSNVITRVIEALRQLMIKAKLIDGRASMESVRQLIQANAQYLRDNTVNRDDVRKSLPPMQYSAPKNFAASLKKKNDIESAEVDEDIKQGMRDTMYRDDRSLFQRIKDIMKDNGLTMEGLYQKGVDDLYTIAKYEKAGNNGELRQGKESAYKMAMLAKNVNSTVAVAMNHGAPVYKDGGISLNKNTKGFTEIFKPVLEMKGNMLPVWEYWAGAVRAKRLMEEGRENLYTEKQIKDIIDYVNRRPEMRKVFNQAHKDWREFNKAILDFGEQTGIVDPEQRKLFESDDYVPFYRVDEEVDRVTAPSGKRGLADQSSGIRRLKGGAGKMDILENMARNVNHMITSGYKNAAMQKVRDITINAALEEVPHNFKPVGISNEQMKRALTNLGLKVEGMTAEQMAQYSNLFTAVAPQGANIISVREGGKPKYYEVTDPQLLEAIAGVGPEAVDTLINILGWPKRVFTAAVTSTPNFVMTNFVRDVMGNYVQMAKATGRNETSTIVKDVLTFRPFFKAFQGAMRSIRNDNMTVDYHVAGGMMGGYDNSRPESVAKNLRKLEKGGTIINSPKKLWEMYSKLLTASEQATRMGVYEDVLKHTGDPVEAAYQSNDVLNFSRRGSSRLTKAVMAITPFLNARVQGLDRMVRGGKENPKAFMLKGALLVGATMALMAINADDERYWALPEHERDSFWIIFAGDTRYRIPKPFELGALFGTIPERAFEALYRDDRMFGARMGFMLGNTFAMDWPQFFKPIYEDQTNMNSFTQRPVVPQSLQRLEANQQYSTTTPEWIKDVSKALPEAAPEWMRSPLRLQHMIEGYTGTVGQYIIGVTDVAYRKGTGTEKVAPAKKDFDYPVVKTFVRGGVSGDKYTDRLYQMSEKAGQTYGTLKAYKDQKNMQAYREFKTEKASVLSARKSIEKGVARMQKYNRQTKEIYANDSMSPEAKRAELDALQVKKNELAKELSDKYWMLF</sequence>
<name>A0A482MT02_9CAUD</name>
<reference evidence="3 4" key="1">
    <citation type="submission" date="2019-01" db="EMBL/GenBank/DDBJ databases">
        <title>Still something new to discover - new insights into E. coli phage diversity and taxonomy.</title>
        <authorList>
            <person name="Korf I.H.E."/>
            <person name="Adriaennsens E."/>
            <person name="Dreiseikelmann B."/>
            <person name="Kropinski A."/>
            <person name="Nimtz M."/>
            <person name="Meier-Kolthoff J.P."/>
            <person name="Rohde M."/>
            <person name="van Raaij M."/>
            <person name="Wittmann J."/>
        </authorList>
    </citation>
    <scope>NUCLEOTIDE SEQUENCE [LARGE SCALE GENOMIC DNA]</scope>
</reference>
<evidence type="ECO:0000259" key="2">
    <source>
        <dbReference type="Pfam" id="PF18857"/>
    </source>
</evidence>
<feature type="compositionally biased region" description="Polar residues" evidence="1">
    <location>
        <begin position="1"/>
        <end position="21"/>
    </location>
</feature>
<proteinExistence type="predicted"/>
<feature type="domain" description="Large polyvalent protein associated" evidence="2">
    <location>
        <begin position="1904"/>
        <end position="2078"/>
    </location>
</feature>
<dbReference type="InterPro" id="IPR040561">
    <property type="entry name" value="LPD38"/>
</dbReference>
<organism evidence="3 4">
    <name type="scientific">Escherichia phage PTXU04</name>
    <dbReference type="NCBI Taxonomy" id="2508206"/>
    <lineage>
        <taxon>Viruses</taxon>
        <taxon>Duplodnaviria</taxon>
        <taxon>Heunggongvirae</taxon>
        <taxon>Uroviricota</taxon>
        <taxon>Caudoviricetes</taxon>
        <taxon>Xuquatrovirus</taxon>
        <taxon>Xuquatrovirus PTXU04</taxon>
    </lineage>
</organism>
<evidence type="ECO:0000313" key="3">
    <source>
        <dbReference type="EMBL" id="QBQ76639.1"/>
    </source>
</evidence>
<evidence type="ECO:0000256" key="1">
    <source>
        <dbReference type="SAM" id="MobiDB-lite"/>
    </source>
</evidence>
<dbReference type="Proteomes" id="UP000307461">
    <property type="component" value="Segment"/>
</dbReference>
<protein>
    <recommendedName>
        <fullName evidence="2">Large polyvalent protein associated domain-containing protein</fullName>
    </recommendedName>
</protein>
<dbReference type="Pfam" id="PF18857">
    <property type="entry name" value="LPD38"/>
    <property type="match status" value="1"/>
</dbReference>
<accession>A0A482MT02</accession>
<keyword evidence="4" id="KW-1185">Reference proteome</keyword>
<feature type="region of interest" description="Disordered" evidence="1">
    <location>
        <begin position="1"/>
        <end position="28"/>
    </location>
</feature>
<gene>
    <name evidence="3" type="ORF">PTXU04_00025</name>
</gene>
<dbReference type="EMBL" id="MK373772">
    <property type="protein sequence ID" value="QBQ76639.1"/>
    <property type="molecule type" value="Genomic_DNA"/>
</dbReference>